<evidence type="ECO:0000259" key="4">
    <source>
        <dbReference type="PROSITE" id="PS01124"/>
    </source>
</evidence>
<reference evidence="5 6" key="1">
    <citation type="submission" date="2016-10" db="EMBL/GenBank/DDBJ databases">
        <title>Chromobacterium muskegensis sp. nov., an insecticidal bacterium isolated from Sphagnum bogs.</title>
        <authorList>
            <person name="Sparks M.E."/>
            <person name="Blackburn M.B."/>
            <person name="Gundersen-Rindal D.E."/>
            <person name="Mitchell A."/>
            <person name="Farrar R."/>
            <person name="Kuhar D."/>
        </authorList>
    </citation>
    <scope>NUCLEOTIDE SEQUENCE [LARGE SCALE GENOMIC DNA]</scope>
    <source>
        <strain evidence="5 6">21-1</strain>
    </source>
</reference>
<dbReference type="InterPro" id="IPR014710">
    <property type="entry name" value="RmlC-like_jellyroll"/>
</dbReference>
<dbReference type="Pfam" id="PF12833">
    <property type="entry name" value="HTH_18"/>
    <property type="match status" value="1"/>
</dbReference>
<dbReference type="PROSITE" id="PS01124">
    <property type="entry name" value="HTH_ARAC_FAMILY_2"/>
    <property type="match status" value="1"/>
</dbReference>
<dbReference type="Gene3D" id="1.10.10.60">
    <property type="entry name" value="Homeodomain-like"/>
    <property type="match status" value="2"/>
</dbReference>
<dbReference type="PROSITE" id="PS00041">
    <property type="entry name" value="HTH_ARAC_FAMILY_1"/>
    <property type="match status" value="1"/>
</dbReference>
<dbReference type="AlphaFoldDB" id="A0A1D9LG03"/>
<dbReference type="SMART" id="SM00342">
    <property type="entry name" value="HTH_ARAC"/>
    <property type="match status" value="1"/>
</dbReference>
<dbReference type="PRINTS" id="PR00032">
    <property type="entry name" value="HTHARAC"/>
</dbReference>
<dbReference type="STRING" id="1108595.BKX93_09405"/>
<dbReference type="SUPFAM" id="SSF51182">
    <property type="entry name" value="RmlC-like cupins"/>
    <property type="match status" value="1"/>
</dbReference>
<dbReference type="PANTHER" id="PTHR11019">
    <property type="entry name" value="HTH-TYPE TRANSCRIPTIONAL REGULATOR NIMR"/>
    <property type="match status" value="1"/>
</dbReference>
<accession>A0A1D9LG03</accession>
<protein>
    <recommendedName>
        <fullName evidence="4">HTH araC/xylS-type domain-containing protein</fullName>
    </recommendedName>
</protein>
<evidence type="ECO:0000256" key="2">
    <source>
        <dbReference type="ARBA" id="ARBA00023125"/>
    </source>
</evidence>
<dbReference type="Proteomes" id="UP000178776">
    <property type="component" value="Chromosome"/>
</dbReference>
<keyword evidence="3" id="KW-0804">Transcription</keyword>
<dbReference type="InterPro" id="IPR009057">
    <property type="entry name" value="Homeodomain-like_sf"/>
</dbReference>
<dbReference type="EMBL" id="CP017707">
    <property type="protein sequence ID" value="AOZ50191.1"/>
    <property type="molecule type" value="Genomic_DNA"/>
</dbReference>
<dbReference type="GO" id="GO:0043565">
    <property type="term" value="F:sequence-specific DNA binding"/>
    <property type="evidence" value="ECO:0007669"/>
    <property type="project" value="InterPro"/>
</dbReference>
<feature type="domain" description="HTH araC/xylS-type" evidence="4">
    <location>
        <begin position="149"/>
        <end position="246"/>
    </location>
</feature>
<dbReference type="KEGG" id="cvc:BKX93_09405"/>
<dbReference type="InterPro" id="IPR018060">
    <property type="entry name" value="HTH_AraC"/>
</dbReference>
<evidence type="ECO:0000313" key="5">
    <source>
        <dbReference type="EMBL" id="AOZ50191.1"/>
    </source>
</evidence>
<name>A0A1D9LG03_9NEIS</name>
<keyword evidence="2" id="KW-0238">DNA-binding</keyword>
<evidence type="ECO:0000313" key="6">
    <source>
        <dbReference type="Proteomes" id="UP000178776"/>
    </source>
</evidence>
<dbReference type="SUPFAM" id="SSF46689">
    <property type="entry name" value="Homeodomain-like"/>
    <property type="match status" value="1"/>
</dbReference>
<organism evidence="5 6">
    <name type="scientific">Chromobacterium vaccinii</name>
    <dbReference type="NCBI Taxonomy" id="1108595"/>
    <lineage>
        <taxon>Bacteria</taxon>
        <taxon>Pseudomonadati</taxon>
        <taxon>Pseudomonadota</taxon>
        <taxon>Betaproteobacteria</taxon>
        <taxon>Neisseriales</taxon>
        <taxon>Chromobacteriaceae</taxon>
        <taxon>Chromobacterium</taxon>
    </lineage>
</organism>
<proteinExistence type="predicted"/>
<dbReference type="PANTHER" id="PTHR11019:SF159">
    <property type="entry name" value="TRANSCRIPTIONAL REGULATOR-RELATED"/>
    <property type="match status" value="1"/>
</dbReference>
<gene>
    <name evidence="5" type="ORF">BKX93_09405</name>
</gene>
<dbReference type="Gene3D" id="2.60.120.10">
    <property type="entry name" value="Jelly Rolls"/>
    <property type="match status" value="1"/>
</dbReference>
<keyword evidence="1" id="KW-0805">Transcription regulation</keyword>
<dbReference type="InterPro" id="IPR011051">
    <property type="entry name" value="RmlC_Cupin_sf"/>
</dbReference>
<evidence type="ECO:0000256" key="1">
    <source>
        <dbReference type="ARBA" id="ARBA00023015"/>
    </source>
</evidence>
<evidence type="ECO:0000256" key="3">
    <source>
        <dbReference type="ARBA" id="ARBA00023163"/>
    </source>
</evidence>
<dbReference type="RefSeq" id="WP_070979608.1">
    <property type="nucleotide sequence ID" value="NZ_CP017707.1"/>
</dbReference>
<dbReference type="GeneID" id="68841430"/>
<dbReference type="InterPro" id="IPR018062">
    <property type="entry name" value="HTH_AraC-typ_CS"/>
</dbReference>
<sequence length="250" mass="26938">MDTVNLPFRCLAVQGVSRGGVASHVHEVGQLIYLRRGAMLCQSETMRWLMAAGQVGWIPAGMAHSAEPLAELAGVTAYADSAAYPDLPAEARVVPAGGMMGMLLERQLSYEAEPWRGRRQRLAGVIVDELLQLAPLPQQLPLPAERRLRALCRRVLADLGRGWLLDELAAAHGFSRASLTRAFARETGVSFGNWLGQARLLEAVRLLSGGAAVGETALQVGYQSLSAFGAAFRRHLGMAPGEFQRAQARA</sequence>
<dbReference type="GO" id="GO:0003700">
    <property type="term" value="F:DNA-binding transcription factor activity"/>
    <property type="evidence" value="ECO:0007669"/>
    <property type="project" value="InterPro"/>
</dbReference>
<dbReference type="InterPro" id="IPR020449">
    <property type="entry name" value="Tscrpt_reg_AraC-type_HTH"/>
</dbReference>